<dbReference type="KEGG" id="hwc:Hqrw_3234"/>
<dbReference type="Gene3D" id="3.40.1700.10">
    <property type="entry name" value="DNA integrity scanning protein, DisA, N-terminal domain"/>
    <property type="match status" value="1"/>
</dbReference>
<sequence length="185" mass="20493">MSSDDPLQATHATVDEIRHRVMAVAESLSLSFDRWDEQYVSGPSLYFIVLADVNFGAYADPLGANVWPVETCRVATNSIESFVTAARNVAFKRDGAIVITADGTIQEQMVRIRSPSAAEVERRDEIAYADWMGTKHLSAVEVSTRTGVLFAVTVSEENGRVSIFKNGQFNDYQRNEIGSPWRPTS</sequence>
<dbReference type="GeneID" id="12448038"/>
<dbReference type="RefSeq" id="WP_011572065.1">
    <property type="nucleotide sequence ID" value="NC_017459.1"/>
</dbReference>
<dbReference type="AlphaFoldDB" id="G0LJT1"/>
<gene>
    <name evidence="2" type="ordered locus">Hqrw_3234</name>
</gene>
<evidence type="ECO:0000259" key="1">
    <source>
        <dbReference type="PROSITE" id="PS51794"/>
    </source>
</evidence>
<evidence type="ECO:0000313" key="3">
    <source>
        <dbReference type="Proteomes" id="UP000007954"/>
    </source>
</evidence>
<protein>
    <recommendedName>
        <fullName evidence="1">DAC domain-containing protein</fullName>
    </recommendedName>
</protein>
<accession>G0LJT1</accession>
<dbReference type="Pfam" id="PF02457">
    <property type="entry name" value="DAC"/>
    <property type="match status" value="1"/>
</dbReference>
<name>G0LJT1_HALWC</name>
<dbReference type="HOGENOM" id="CLU_1458160_0_0_2"/>
<organism evidence="2 3">
    <name type="scientific">Haloquadratum walsbyi (strain DSM 16854 / JCM 12705 / C23)</name>
    <dbReference type="NCBI Taxonomy" id="768065"/>
    <lineage>
        <taxon>Archaea</taxon>
        <taxon>Methanobacteriati</taxon>
        <taxon>Methanobacteriota</taxon>
        <taxon>Stenosarchaea group</taxon>
        <taxon>Halobacteria</taxon>
        <taxon>Halobacteriales</taxon>
        <taxon>Haloferacaceae</taxon>
        <taxon>Haloquadratum</taxon>
    </lineage>
</organism>
<dbReference type="SUPFAM" id="SSF143597">
    <property type="entry name" value="YojJ-like"/>
    <property type="match status" value="1"/>
</dbReference>
<evidence type="ECO:0000313" key="2">
    <source>
        <dbReference type="EMBL" id="CCC41015.1"/>
    </source>
</evidence>
<dbReference type="PROSITE" id="PS51794">
    <property type="entry name" value="DAC"/>
    <property type="match status" value="1"/>
</dbReference>
<dbReference type="OrthoDB" id="205384at2157"/>
<dbReference type="Proteomes" id="UP000007954">
    <property type="component" value="Chromosome"/>
</dbReference>
<dbReference type="InterPro" id="IPR003390">
    <property type="entry name" value="DNA_integrity_scan_DisA_N"/>
</dbReference>
<dbReference type="EMBL" id="FR746099">
    <property type="protein sequence ID" value="CCC41015.1"/>
    <property type="molecule type" value="Genomic_DNA"/>
</dbReference>
<reference evidence="2 3" key="1">
    <citation type="journal article" date="2011" name="PLoS ONE">
        <title>Haloquadratum walsbyi: limited diversity in a global pond.</title>
        <authorList>
            <person name="Dyall-Smith M."/>
            <person name="Pfeiffer F."/>
            <person name="Klee K."/>
            <person name="Palm P."/>
            <person name="Gross K."/>
            <person name="Schuster S.C."/>
            <person name="Rampp M."/>
            <person name="Oesterhelt D."/>
        </authorList>
    </citation>
    <scope>NUCLEOTIDE SEQUENCE [LARGE SCALE GENOMIC DNA]</scope>
    <source>
        <strain evidence="3">DSM 16854 / JCM 12705 / C23</strain>
    </source>
</reference>
<proteinExistence type="predicted"/>
<feature type="domain" description="DAC" evidence="1">
    <location>
        <begin position="14"/>
        <end position="176"/>
    </location>
</feature>
<dbReference type="InterPro" id="IPR036888">
    <property type="entry name" value="DNA_integrity_DisA_N_sf"/>
</dbReference>